<name>A0A917ZC09_9GAMM</name>
<evidence type="ECO:0000313" key="1">
    <source>
        <dbReference type="EMBL" id="GGO78912.1"/>
    </source>
</evidence>
<proteinExistence type="predicted"/>
<gene>
    <name evidence="1" type="ORF">GCM10011348_11910</name>
</gene>
<dbReference type="EMBL" id="BMLT01000003">
    <property type="protein sequence ID" value="GGO78912.1"/>
    <property type="molecule type" value="Genomic_DNA"/>
</dbReference>
<comment type="caution">
    <text evidence="1">The sequence shown here is derived from an EMBL/GenBank/DDBJ whole genome shotgun (WGS) entry which is preliminary data.</text>
</comment>
<evidence type="ECO:0000313" key="2">
    <source>
        <dbReference type="Proteomes" id="UP000599578"/>
    </source>
</evidence>
<reference evidence="1 2" key="1">
    <citation type="journal article" date="2014" name="Int. J. Syst. Evol. Microbiol.">
        <title>Complete genome sequence of Corynebacterium casei LMG S-19264T (=DSM 44701T), isolated from a smear-ripened cheese.</title>
        <authorList>
            <consortium name="US DOE Joint Genome Institute (JGI-PGF)"/>
            <person name="Walter F."/>
            <person name="Albersmeier A."/>
            <person name="Kalinowski J."/>
            <person name="Ruckert C."/>
        </authorList>
    </citation>
    <scope>NUCLEOTIDE SEQUENCE [LARGE SCALE GENOMIC DNA]</scope>
    <source>
        <strain evidence="1 2">CGMCC 1.7286</strain>
    </source>
</reference>
<accession>A0A917ZC09</accession>
<sequence>MAALADGNEFAVDPLDIQQQAVSGQRRHQGRLFQGIAGQGASGKRQSHENAETGACARWARRLYNGLDYISHFHRIFLFEINVGRNLPGTSHLGILATEFWRYSGNTLG</sequence>
<keyword evidence="2" id="KW-1185">Reference proteome</keyword>
<dbReference type="Proteomes" id="UP000599578">
    <property type="component" value="Unassembled WGS sequence"/>
</dbReference>
<dbReference type="AlphaFoldDB" id="A0A917ZC09"/>
<protein>
    <submittedName>
        <fullName evidence="1">Uncharacterized protein</fullName>
    </submittedName>
</protein>
<organism evidence="1 2">
    <name type="scientific">Marinobacterium nitratireducens</name>
    <dbReference type="NCBI Taxonomy" id="518897"/>
    <lineage>
        <taxon>Bacteria</taxon>
        <taxon>Pseudomonadati</taxon>
        <taxon>Pseudomonadota</taxon>
        <taxon>Gammaproteobacteria</taxon>
        <taxon>Oceanospirillales</taxon>
        <taxon>Oceanospirillaceae</taxon>
        <taxon>Marinobacterium</taxon>
    </lineage>
</organism>